<dbReference type="PANTHER" id="PTHR22911">
    <property type="entry name" value="ACYL-MALONYL CONDENSING ENZYME-RELATED"/>
    <property type="match status" value="1"/>
</dbReference>
<dbReference type="Proteomes" id="UP001139494">
    <property type="component" value="Unassembled WGS sequence"/>
</dbReference>
<evidence type="ECO:0000256" key="1">
    <source>
        <dbReference type="SAM" id="Phobius"/>
    </source>
</evidence>
<feature type="domain" description="EamA" evidence="2">
    <location>
        <begin position="148"/>
        <end position="282"/>
    </location>
</feature>
<keyword evidence="1" id="KW-0472">Membrane</keyword>
<feature type="transmembrane region" description="Helical" evidence="1">
    <location>
        <begin position="25"/>
        <end position="46"/>
    </location>
</feature>
<feature type="transmembrane region" description="Helical" evidence="1">
    <location>
        <begin position="265"/>
        <end position="284"/>
    </location>
</feature>
<dbReference type="PANTHER" id="PTHR22911:SF76">
    <property type="entry name" value="EAMA DOMAIN-CONTAINING PROTEIN"/>
    <property type="match status" value="1"/>
</dbReference>
<name>A0A9R1D6D7_9EURY</name>
<evidence type="ECO:0000313" key="4">
    <source>
        <dbReference type="Proteomes" id="UP001139494"/>
    </source>
</evidence>
<dbReference type="RefSeq" id="WP_256029435.1">
    <property type="nucleotide sequence ID" value="NZ_JAHLKM010000007.1"/>
</dbReference>
<keyword evidence="1" id="KW-1133">Transmembrane helix</keyword>
<dbReference type="SUPFAM" id="SSF103481">
    <property type="entry name" value="Multidrug resistance efflux transporter EmrE"/>
    <property type="match status" value="2"/>
</dbReference>
<dbReference type="AlphaFoldDB" id="A0A9R1D6D7"/>
<feature type="transmembrane region" description="Helical" evidence="1">
    <location>
        <begin position="84"/>
        <end position="108"/>
    </location>
</feature>
<sequence>MAALGVAVLAVSTSAILVRWSDAPAVVLAFYRVLLTTLLISPFLLTRHRGDLGAFRRRDLLVAVLTGAALAVHFAAYFESLAWTSVAASVTLVQAQPLFVAVGAALFLRERIGPRTVAGIAIAIAGMAAMSAGEFLAGAAVEGSHPLYGNALAVLGAVMAAVYVLVGRSLRQRVALVPYVLVVYTACTLTLFLIAIAQDLPLAGYGRREWFLFLALAVGPGLFGHTVVNWALGHVDSAVVSVSLLGEPIGATILALVLLAEAPGATTVAGGVVVLAGIYLTSAARA</sequence>
<accession>A0A9R1D6D7</accession>
<reference evidence="3" key="1">
    <citation type="journal article" date="2023" name="Front. Microbiol.">
        <title>Genomic-based phylogenetic and metabolic analyses of the genus Natronomonas, and description of Natronomonas aquatica sp. nov.</title>
        <authorList>
            <person name="Garcia-Roldan A."/>
            <person name="Duran-Viseras A."/>
            <person name="de la Haba R.R."/>
            <person name="Corral P."/>
            <person name="Sanchez-Porro C."/>
            <person name="Ventosa A."/>
        </authorList>
    </citation>
    <scope>NUCLEOTIDE SEQUENCE</scope>
    <source>
        <strain evidence="3">F2-12</strain>
    </source>
</reference>
<feature type="domain" description="EamA" evidence="2">
    <location>
        <begin position="6"/>
        <end position="130"/>
    </location>
</feature>
<dbReference type="InterPro" id="IPR037185">
    <property type="entry name" value="EmrE-like"/>
</dbReference>
<evidence type="ECO:0000313" key="3">
    <source>
        <dbReference type="EMBL" id="MCQ4333283.1"/>
    </source>
</evidence>
<feature type="transmembrane region" description="Helical" evidence="1">
    <location>
        <begin position="239"/>
        <end position="259"/>
    </location>
</feature>
<feature type="transmembrane region" description="Helical" evidence="1">
    <location>
        <begin position="178"/>
        <end position="198"/>
    </location>
</feature>
<comment type="caution">
    <text evidence="3">The sequence shown here is derived from an EMBL/GenBank/DDBJ whole genome shotgun (WGS) entry which is preliminary data.</text>
</comment>
<protein>
    <submittedName>
        <fullName evidence="3">DMT family transporter</fullName>
    </submittedName>
</protein>
<proteinExistence type="predicted"/>
<keyword evidence="4" id="KW-1185">Reference proteome</keyword>
<dbReference type="EMBL" id="JAHLKM010000007">
    <property type="protein sequence ID" value="MCQ4333283.1"/>
    <property type="molecule type" value="Genomic_DNA"/>
</dbReference>
<feature type="transmembrane region" description="Helical" evidence="1">
    <location>
        <begin position="210"/>
        <end position="232"/>
    </location>
</feature>
<evidence type="ECO:0000259" key="2">
    <source>
        <dbReference type="Pfam" id="PF00892"/>
    </source>
</evidence>
<organism evidence="3 4">
    <name type="scientific">Natronomonas aquatica</name>
    <dbReference type="NCBI Taxonomy" id="2841590"/>
    <lineage>
        <taxon>Archaea</taxon>
        <taxon>Methanobacteriati</taxon>
        <taxon>Methanobacteriota</taxon>
        <taxon>Stenosarchaea group</taxon>
        <taxon>Halobacteria</taxon>
        <taxon>Halobacteriales</taxon>
        <taxon>Natronomonadaceae</taxon>
        <taxon>Natronomonas</taxon>
    </lineage>
</organism>
<dbReference type="GO" id="GO:0016020">
    <property type="term" value="C:membrane"/>
    <property type="evidence" value="ECO:0007669"/>
    <property type="project" value="InterPro"/>
</dbReference>
<feature type="transmembrane region" description="Helical" evidence="1">
    <location>
        <begin position="120"/>
        <end position="141"/>
    </location>
</feature>
<keyword evidence="1" id="KW-0812">Transmembrane</keyword>
<feature type="transmembrane region" description="Helical" evidence="1">
    <location>
        <begin position="147"/>
        <end position="166"/>
    </location>
</feature>
<gene>
    <name evidence="3" type="ORF">KM295_07285</name>
</gene>
<dbReference type="Pfam" id="PF00892">
    <property type="entry name" value="EamA"/>
    <property type="match status" value="2"/>
</dbReference>
<feature type="transmembrane region" description="Helical" evidence="1">
    <location>
        <begin position="58"/>
        <end position="78"/>
    </location>
</feature>
<dbReference type="InterPro" id="IPR000620">
    <property type="entry name" value="EamA_dom"/>
</dbReference>